<feature type="chain" id="PRO_5022943030" evidence="2">
    <location>
        <begin position="28"/>
        <end position="164"/>
    </location>
</feature>
<protein>
    <submittedName>
        <fullName evidence="3">Uncharacterized protein</fullName>
    </submittedName>
</protein>
<feature type="region of interest" description="Disordered" evidence="1">
    <location>
        <begin position="123"/>
        <end position="164"/>
    </location>
</feature>
<dbReference type="Proteomes" id="UP000319143">
    <property type="component" value="Unassembled WGS sequence"/>
</dbReference>
<evidence type="ECO:0000256" key="2">
    <source>
        <dbReference type="SAM" id="SignalP"/>
    </source>
</evidence>
<dbReference type="AlphaFoldDB" id="A0A5C6CWN8"/>
<organism evidence="3 4">
    <name type="scientific">Novipirellula artificiosorum</name>
    <dbReference type="NCBI Taxonomy" id="2528016"/>
    <lineage>
        <taxon>Bacteria</taxon>
        <taxon>Pseudomonadati</taxon>
        <taxon>Planctomycetota</taxon>
        <taxon>Planctomycetia</taxon>
        <taxon>Pirellulales</taxon>
        <taxon>Pirellulaceae</taxon>
        <taxon>Novipirellula</taxon>
    </lineage>
</organism>
<gene>
    <name evidence="3" type="ORF">Poly41_68670</name>
</gene>
<accession>A0A5C6CWN8</accession>
<name>A0A5C6CWN8_9BACT</name>
<dbReference type="EMBL" id="SJPV01000028">
    <property type="protein sequence ID" value="TWU28828.1"/>
    <property type="molecule type" value="Genomic_DNA"/>
</dbReference>
<sequence precursor="true">MSGIYKSLTLVSISGMLVILSAQPAKAQCSGGGRNMPSTGSNSTLASLTPYGSTAMNFPGYPSSTSQMANSYQQRVAMLQNQIYGTANQLAAEQRRKREEYLERVRPFRLARAEAKREAYAARAAARLAEQGSEPSSSRSRYSLTSTHPDKDADDTTSFPLSIR</sequence>
<evidence type="ECO:0000313" key="3">
    <source>
        <dbReference type="EMBL" id="TWU28828.1"/>
    </source>
</evidence>
<keyword evidence="4" id="KW-1185">Reference proteome</keyword>
<dbReference type="RefSeq" id="WP_146531517.1">
    <property type="nucleotide sequence ID" value="NZ_SJPV01000028.1"/>
</dbReference>
<feature type="signal peptide" evidence="2">
    <location>
        <begin position="1"/>
        <end position="27"/>
    </location>
</feature>
<feature type="compositionally biased region" description="Low complexity" evidence="1">
    <location>
        <begin position="123"/>
        <end position="147"/>
    </location>
</feature>
<evidence type="ECO:0000256" key="1">
    <source>
        <dbReference type="SAM" id="MobiDB-lite"/>
    </source>
</evidence>
<proteinExistence type="predicted"/>
<reference evidence="3 4" key="1">
    <citation type="submission" date="2019-02" db="EMBL/GenBank/DDBJ databases">
        <title>Deep-cultivation of Planctomycetes and their phenomic and genomic characterization uncovers novel biology.</title>
        <authorList>
            <person name="Wiegand S."/>
            <person name="Jogler M."/>
            <person name="Boedeker C."/>
            <person name="Pinto D."/>
            <person name="Vollmers J."/>
            <person name="Rivas-Marin E."/>
            <person name="Kohn T."/>
            <person name="Peeters S.H."/>
            <person name="Heuer A."/>
            <person name="Rast P."/>
            <person name="Oberbeckmann S."/>
            <person name="Bunk B."/>
            <person name="Jeske O."/>
            <person name="Meyerdierks A."/>
            <person name="Storesund J.E."/>
            <person name="Kallscheuer N."/>
            <person name="Luecker S."/>
            <person name="Lage O.M."/>
            <person name="Pohl T."/>
            <person name="Merkel B.J."/>
            <person name="Hornburger P."/>
            <person name="Mueller R.-W."/>
            <person name="Bruemmer F."/>
            <person name="Labrenz M."/>
            <person name="Spormann A.M."/>
            <person name="Op Den Camp H."/>
            <person name="Overmann J."/>
            <person name="Amann R."/>
            <person name="Jetten M.S.M."/>
            <person name="Mascher T."/>
            <person name="Medema M.H."/>
            <person name="Devos D.P."/>
            <person name="Kaster A.-K."/>
            <person name="Ovreas L."/>
            <person name="Rohde M."/>
            <person name="Galperin M.Y."/>
            <person name="Jogler C."/>
        </authorList>
    </citation>
    <scope>NUCLEOTIDE SEQUENCE [LARGE SCALE GENOMIC DNA]</scope>
    <source>
        <strain evidence="3 4">Poly41</strain>
    </source>
</reference>
<evidence type="ECO:0000313" key="4">
    <source>
        <dbReference type="Proteomes" id="UP000319143"/>
    </source>
</evidence>
<comment type="caution">
    <text evidence="3">The sequence shown here is derived from an EMBL/GenBank/DDBJ whole genome shotgun (WGS) entry which is preliminary data.</text>
</comment>
<keyword evidence="2" id="KW-0732">Signal</keyword>